<keyword evidence="6" id="KW-1185">Reference proteome</keyword>
<dbReference type="Proteomes" id="UP000190774">
    <property type="component" value="Unassembled WGS sequence"/>
</dbReference>
<dbReference type="Gene3D" id="1.10.10.10">
    <property type="entry name" value="Winged helix-like DNA-binding domain superfamily/Winged helix DNA-binding domain"/>
    <property type="match status" value="1"/>
</dbReference>
<evidence type="ECO:0000256" key="2">
    <source>
        <dbReference type="ARBA" id="ARBA00023015"/>
    </source>
</evidence>
<dbReference type="OrthoDB" id="193905at2"/>
<proteinExistence type="inferred from homology"/>
<dbReference type="GO" id="GO:0003677">
    <property type="term" value="F:DNA binding"/>
    <property type="evidence" value="ECO:0007669"/>
    <property type="project" value="UniProtKB-KW"/>
</dbReference>
<dbReference type="InterPro" id="IPR036388">
    <property type="entry name" value="WH-like_DNA-bd_sf"/>
</dbReference>
<dbReference type="Gene3D" id="1.10.4040.10">
    <property type="entry name" value="Penicillinase repressor domain"/>
    <property type="match status" value="1"/>
</dbReference>
<evidence type="ECO:0000313" key="5">
    <source>
        <dbReference type="EMBL" id="SKB05383.1"/>
    </source>
</evidence>
<organism evidence="5 6">
    <name type="scientific">Prosthecobacter debontii</name>
    <dbReference type="NCBI Taxonomy" id="48467"/>
    <lineage>
        <taxon>Bacteria</taxon>
        <taxon>Pseudomonadati</taxon>
        <taxon>Verrucomicrobiota</taxon>
        <taxon>Verrucomicrobiia</taxon>
        <taxon>Verrucomicrobiales</taxon>
        <taxon>Verrucomicrobiaceae</taxon>
        <taxon>Prosthecobacter</taxon>
    </lineage>
</organism>
<evidence type="ECO:0000256" key="3">
    <source>
        <dbReference type="ARBA" id="ARBA00023125"/>
    </source>
</evidence>
<gene>
    <name evidence="5" type="ORF">SAMN02745166_04251</name>
</gene>
<dbReference type="PIRSF" id="PIRSF019455">
    <property type="entry name" value="CopR_AtkY"/>
    <property type="match status" value="1"/>
</dbReference>
<evidence type="ECO:0000256" key="1">
    <source>
        <dbReference type="ARBA" id="ARBA00011046"/>
    </source>
</evidence>
<dbReference type="SUPFAM" id="SSF46785">
    <property type="entry name" value="Winged helix' DNA-binding domain"/>
    <property type="match status" value="1"/>
</dbReference>
<evidence type="ECO:0000256" key="4">
    <source>
        <dbReference type="ARBA" id="ARBA00023163"/>
    </source>
</evidence>
<dbReference type="InterPro" id="IPR036390">
    <property type="entry name" value="WH_DNA-bd_sf"/>
</dbReference>
<sequence length="137" mass="15328">MSRNMAKKSLPPLSAAEQALMDILWKRSPVGVLDLLEAVNEGRAEPVTRNTLQTQLTRLEAKGWISRDDSSRSHVYAPAVPEQRGRSSVLRELKQRFFGGSNLALVRCLVESEEITEEELVELRKLVRSGTVRKGGE</sequence>
<evidence type="ECO:0000313" key="6">
    <source>
        <dbReference type="Proteomes" id="UP000190774"/>
    </source>
</evidence>
<protein>
    <submittedName>
        <fullName evidence="5">Predicted transcriptional regulator</fullName>
    </submittedName>
</protein>
<dbReference type="EMBL" id="FUYE01000018">
    <property type="protein sequence ID" value="SKB05383.1"/>
    <property type="molecule type" value="Genomic_DNA"/>
</dbReference>
<reference evidence="6" key="1">
    <citation type="submission" date="2017-02" db="EMBL/GenBank/DDBJ databases">
        <authorList>
            <person name="Varghese N."/>
            <person name="Submissions S."/>
        </authorList>
    </citation>
    <scope>NUCLEOTIDE SEQUENCE [LARGE SCALE GENOMIC DNA]</scope>
    <source>
        <strain evidence="6">ATCC 700200</strain>
    </source>
</reference>
<accession>A0A1T4YUN3</accession>
<dbReference type="Pfam" id="PF03965">
    <property type="entry name" value="Penicillinase_R"/>
    <property type="match status" value="1"/>
</dbReference>
<dbReference type="STRING" id="48467.SAMN02745166_04251"/>
<comment type="similarity">
    <text evidence="1">Belongs to the BlaI transcriptional regulatory family.</text>
</comment>
<keyword evidence="4" id="KW-0804">Transcription</keyword>
<name>A0A1T4YUN3_9BACT</name>
<keyword evidence="2" id="KW-0805">Transcription regulation</keyword>
<dbReference type="InterPro" id="IPR005650">
    <property type="entry name" value="BlaI_family"/>
</dbReference>
<dbReference type="AlphaFoldDB" id="A0A1T4YUN3"/>
<dbReference type="GO" id="GO:0045892">
    <property type="term" value="P:negative regulation of DNA-templated transcription"/>
    <property type="evidence" value="ECO:0007669"/>
    <property type="project" value="InterPro"/>
</dbReference>
<keyword evidence="3" id="KW-0238">DNA-binding</keyword>